<keyword evidence="2" id="KW-1185">Reference proteome</keyword>
<name>A0ABY8L077_9FLAO</name>
<reference evidence="1 2" key="1">
    <citation type="submission" date="2023-04" db="EMBL/GenBank/DDBJ databases">
        <title>Tenacibaculum tangerinum sp. nov., isolated from sea tidal flat of South Korea.</title>
        <authorList>
            <person name="Lee S.H."/>
            <person name="Kim J.-J."/>
        </authorList>
    </citation>
    <scope>NUCLEOTIDE SEQUENCE [LARGE SCALE GENOMIC DNA]</scope>
    <source>
        <strain evidence="1 2">GRR-S3-23</strain>
    </source>
</reference>
<proteinExistence type="predicted"/>
<evidence type="ECO:0000313" key="1">
    <source>
        <dbReference type="EMBL" id="WGH74876.1"/>
    </source>
</evidence>
<protein>
    <submittedName>
        <fullName evidence="1">Peptidogalycan biosysnthesis protein</fullName>
    </submittedName>
</protein>
<dbReference type="EMBL" id="CP122539">
    <property type="protein sequence ID" value="WGH74876.1"/>
    <property type="molecule type" value="Genomic_DNA"/>
</dbReference>
<dbReference type="Gene3D" id="3.40.630.30">
    <property type="match status" value="1"/>
</dbReference>
<sequence>MNSSRKPVKILTCGNTFVSGEHGIFIKKDQDKKQVVKQLAKAIVVFEKDISKEKIDAFMLKDFVDESLFITDALHSVGYNSFNVDSNMVLALEKEWHTFDDYLAALKTKYRVKAKKAFKLSSHLRIEEVTTASLKELLPEMNSLYKSVSNKASFNLGHFNIETYLSLKESLKENYVIKAYWLEDKLAGFLSGMITDKNLDAHFVGIDYTVNKTYAIYQRMLYDYILLAIENNIETINFGRTAGEIKSSVGAVPQNLTIYLRHKKSIPNRILSLFLKKIQPTEFRLIKPFKEKKYKNVSSFSQ</sequence>
<evidence type="ECO:0000313" key="2">
    <source>
        <dbReference type="Proteomes" id="UP001232001"/>
    </source>
</evidence>
<organism evidence="1 2">
    <name type="scientific">Tenacibaculum tangerinum</name>
    <dbReference type="NCBI Taxonomy" id="3038772"/>
    <lineage>
        <taxon>Bacteria</taxon>
        <taxon>Pseudomonadati</taxon>
        <taxon>Bacteroidota</taxon>
        <taxon>Flavobacteriia</taxon>
        <taxon>Flavobacteriales</taxon>
        <taxon>Flavobacteriaceae</taxon>
        <taxon>Tenacibaculum</taxon>
    </lineage>
</organism>
<dbReference type="InterPro" id="IPR016181">
    <property type="entry name" value="Acyl_CoA_acyltransferase"/>
</dbReference>
<dbReference type="Proteomes" id="UP001232001">
    <property type="component" value="Chromosome"/>
</dbReference>
<gene>
    <name evidence="1" type="ORF">P8625_12435</name>
</gene>
<dbReference type="SUPFAM" id="SSF55729">
    <property type="entry name" value="Acyl-CoA N-acyltransferases (Nat)"/>
    <property type="match status" value="1"/>
</dbReference>
<accession>A0ABY8L077</accession>